<dbReference type="InterPro" id="IPR025827">
    <property type="entry name" value="Zn_ribbon_recom_dom"/>
</dbReference>
<evidence type="ECO:0000313" key="4">
    <source>
        <dbReference type="Proteomes" id="UP000225379"/>
    </source>
</evidence>
<keyword evidence="1" id="KW-1133">Transmembrane helix</keyword>
<dbReference type="GO" id="GO:0000150">
    <property type="term" value="F:DNA strand exchange activity"/>
    <property type="evidence" value="ECO:0007669"/>
    <property type="project" value="TreeGrafter"/>
</dbReference>
<dbReference type="OrthoDB" id="7277848at2"/>
<dbReference type="AlphaFoldDB" id="A0A2B8BI49"/>
<organism evidence="3 4">
    <name type="scientific">Azospirillum palustre</name>
    <dbReference type="NCBI Taxonomy" id="2044885"/>
    <lineage>
        <taxon>Bacteria</taxon>
        <taxon>Pseudomonadati</taxon>
        <taxon>Pseudomonadota</taxon>
        <taxon>Alphaproteobacteria</taxon>
        <taxon>Rhodospirillales</taxon>
        <taxon>Azospirillaceae</taxon>
        <taxon>Azospirillum</taxon>
    </lineage>
</organism>
<name>A0A2B8BI49_9PROT</name>
<evidence type="ECO:0000256" key="1">
    <source>
        <dbReference type="SAM" id="Phobius"/>
    </source>
</evidence>
<evidence type="ECO:0000313" key="3">
    <source>
        <dbReference type="EMBL" id="PGH57555.1"/>
    </source>
</evidence>
<comment type="caution">
    <text evidence="3">The sequence shown here is derived from an EMBL/GenBank/DDBJ whole genome shotgun (WGS) entry which is preliminary data.</text>
</comment>
<dbReference type="PANTHER" id="PTHR30461:SF23">
    <property type="entry name" value="DNA RECOMBINASE-RELATED"/>
    <property type="match status" value="1"/>
</dbReference>
<dbReference type="EMBL" id="PDKW01000040">
    <property type="protein sequence ID" value="PGH57555.1"/>
    <property type="molecule type" value="Genomic_DNA"/>
</dbReference>
<proteinExistence type="predicted"/>
<dbReference type="PANTHER" id="PTHR30461">
    <property type="entry name" value="DNA-INVERTASE FROM LAMBDOID PROPHAGE"/>
    <property type="match status" value="1"/>
</dbReference>
<keyword evidence="4" id="KW-1185">Reference proteome</keyword>
<sequence length="291" mass="31737">MAMRIVDAALWERVKARQASISFDIGRDDQGNALNRAHRRKFLLSGLLTCGCCGGTYAIMAKDRYGCAAHRSKGTCPNDRTITRFDIEQRVLTGLKERLLAPELIQEFVDSFRASVEAATAYREANRRTRERELAAVERKIAGILKAIEDGLYHESMKERLTALEADKARLLAAAEESDADLPLILLHPQLPDLYRRKVEALEAALAGGDDSAEAMEMVRIMIDRVVLTPSPAGAGLDADLHGELAGVLAGREGAARMGKAQTHERPGSFEPGRQVSVVAGAGFEPAAFRL</sequence>
<keyword evidence="1" id="KW-0812">Transmembrane</keyword>
<dbReference type="InterPro" id="IPR050639">
    <property type="entry name" value="SSR_resolvase"/>
</dbReference>
<evidence type="ECO:0000259" key="2">
    <source>
        <dbReference type="Pfam" id="PF13408"/>
    </source>
</evidence>
<feature type="transmembrane region" description="Helical" evidence="1">
    <location>
        <begin position="42"/>
        <end position="60"/>
    </location>
</feature>
<gene>
    <name evidence="3" type="ORF">CRT60_12155</name>
</gene>
<keyword evidence="1" id="KW-0472">Membrane</keyword>
<dbReference type="Pfam" id="PF13408">
    <property type="entry name" value="Zn_ribbon_recom"/>
    <property type="match status" value="1"/>
</dbReference>
<dbReference type="Proteomes" id="UP000225379">
    <property type="component" value="Unassembled WGS sequence"/>
</dbReference>
<accession>A0A2B8BI49</accession>
<reference evidence="4" key="1">
    <citation type="submission" date="2017-10" db="EMBL/GenBank/DDBJ databases">
        <authorList>
            <person name="Kravchenko I.K."/>
            <person name="Grouzdev D.S."/>
        </authorList>
    </citation>
    <scope>NUCLEOTIDE SEQUENCE [LARGE SCALE GENOMIC DNA]</scope>
    <source>
        <strain evidence="4">B2</strain>
    </source>
</reference>
<feature type="domain" description="Recombinase zinc beta ribbon" evidence="2">
    <location>
        <begin position="43"/>
        <end position="95"/>
    </location>
</feature>
<protein>
    <recommendedName>
        <fullName evidence="2">Recombinase zinc beta ribbon domain-containing protein</fullName>
    </recommendedName>
</protein>